<proteinExistence type="predicted"/>
<gene>
    <name evidence="1" type="ORF">BOLC7T42532H</name>
</gene>
<reference evidence="1" key="1">
    <citation type="submission" date="2018-11" db="EMBL/GenBank/DDBJ databases">
        <authorList>
            <consortium name="Genoscope - CEA"/>
            <person name="William W."/>
        </authorList>
    </citation>
    <scope>NUCLEOTIDE SEQUENCE</scope>
</reference>
<evidence type="ECO:0000313" key="1">
    <source>
        <dbReference type="EMBL" id="VDD36972.1"/>
    </source>
</evidence>
<protein>
    <submittedName>
        <fullName evidence="1">Uncharacterized protein</fullName>
    </submittedName>
</protein>
<dbReference type="EMBL" id="LR031876">
    <property type="protein sequence ID" value="VDD36972.1"/>
    <property type="molecule type" value="Genomic_DNA"/>
</dbReference>
<accession>A0A3P6EY19</accession>
<organism evidence="1">
    <name type="scientific">Brassica oleracea</name>
    <name type="common">Wild cabbage</name>
    <dbReference type="NCBI Taxonomy" id="3712"/>
    <lineage>
        <taxon>Eukaryota</taxon>
        <taxon>Viridiplantae</taxon>
        <taxon>Streptophyta</taxon>
        <taxon>Embryophyta</taxon>
        <taxon>Tracheophyta</taxon>
        <taxon>Spermatophyta</taxon>
        <taxon>Magnoliopsida</taxon>
        <taxon>eudicotyledons</taxon>
        <taxon>Gunneridae</taxon>
        <taxon>Pentapetalae</taxon>
        <taxon>rosids</taxon>
        <taxon>malvids</taxon>
        <taxon>Brassicales</taxon>
        <taxon>Brassicaceae</taxon>
        <taxon>Brassiceae</taxon>
        <taxon>Brassica</taxon>
    </lineage>
</organism>
<name>A0A3P6EY19_BRAOL</name>
<sequence>MEDMLTCHDIDHPNSTYLIEETKQYVMNEARANINTFANDLQVTLTIKDYNPNATSRLDVDLIITDL</sequence>
<dbReference type="AlphaFoldDB" id="A0A3P6EY19"/>